<reference evidence="2" key="1">
    <citation type="journal article" date="2019" name="Int. J. Syst. Evol. Microbiol.">
        <title>The Global Catalogue of Microorganisms (GCM) 10K type strain sequencing project: providing services to taxonomists for standard genome sequencing and annotation.</title>
        <authorList>
            <consortium name="The Broad Institute Genomics Platform"/>
            <consortium name="The Broad Institute Genome Sequencing Center for Infectious Disease"/>
            <person name="Wu L."/>
            <person name="Ma J."/>
        </authorList>
    </citation>
    <scope>NUCLEOTIDE SEQUENCE [LARGE SCALE GENOMIC DNA]</scope>
    <source>
        <strain evidence="2">JCM 31486</strain>
    </source>
</reference>
<dbReference type="EMBL" id="JBHTIS010000676">
    <property type="protein sequence ID" value="MFD1046497.1"/>
    <property type="molecule type" value="Genomic_DNA"/>
</dbReference>
<keyword evidence="2" id="KW-1185">Reference proteome</keyword>
<accession>A0ABW3M812</accession>
<dbReference type="Proteomes" id="UP001597045">
    <property type="component" value="Unassembled WGS sequence"/>
</dbReference>
<comment type="caution">
    <text evidence="1">The sequence shown here is derived from an EMBL/GenBank/DDBJ whole genome shotgun (WGS) entry which is preliminary data.</text>
</comment>
<gene>
    <name evidence="1" type="ORF">ACFQ1S_13510</name>
</gene>
<evidence type="ECO:0000313" key="2">
    <source>
        <dbReference type="Proteomes" id="UP001597045"/>
    </source>
</evidence>
<evidence type="ECO:0008006" key="3">
    <source>
        <dbReference type="Google" id="ProtNLM"/>
    </source>
</evidence>
<name>A0ABW3M812_9PSEU</name>
<protein>
    <recommendedName>
        <fullName evidence="3">Nucleotidyltransferase</fullName>
    </recommendedName>
</protein>
<sequence>MAARTVLLDALEALDNHLPNIVLVGAQAVYLHTGAGNLVQPPMTTDADLALDTSALADEPEISSALTGAGFSAGTHPGSWRGKGGIAVDIMVVPSRNTARITAGLEPALVDCAPHLITALDPDDRRQVNLRVAGPAALLIAKAIKVEERLADADSGKSTRLKEKDALDMFRLLQAVETDDLAHGIRRHLTDDHANEVTMRGLRVLEAHGTTSRSALPMLAAQAAAGDVTVGPSFVALTKDLLSTAVTR</sequence>
<evidence type="ECO:0000313" key="1">
    <source>
        <dbReference type="EMBL" id="MFD1046497.1"/>
    </source>
</evidence>
<organism evidence="1 2">
    <name type="scientific">Kibdelosporangium lantanae</name>
    <dbReference type="NCBI Taxonomy" id="1497396"/>
    <lineage>
        <taxon>Bacteria</taxon>
        <taxon>Bacillati</taxon>
        <taxon>Actinomycetota</taxon>
        <taxon>Actinomycetes</taxon>
        <taxon>Pseudonocardiales</taxon>
        <taxon>Pseudonocardiaceae</taxon>
        <taxon>Kibdelosporangium</taxon>
    </lineage>
</organism>
<proteinExistence type="predicted"/>